<evidence type="ECO:0000256" key="2">
    <source>
        <dbReference type="ARBA" id="ARBA00022490"/>
    </source>
</evidence>
<dbReference type="OrthoDB" id="5788000at2759"/>
<comment type="similarity">
    <text evidence="1 4">Belongs to the tektin family.</text>
</comment>
<dbReference type="PRINTS" id="PR00511">
    <property type="entry name" value="TEKTIN"/>
</dbReference>
<dbReference type="EMBL" id="KB632308">
    <property type="protein sequence ID" value="ERL92021.1"/>
    <property type="molecule type" value="Genomic_DNA"/>
</dbReference>
<feature type="chain" id="PRO_5004656681" description="Tektin" evidence="6">
    <location>
        <begin position="24"/>
        <end position="580"/>
    </location>
</feature>
<sequence>MISGTLLFLLVLKISIDPKRLSGDIKPLRGILKNSTTTHPASNCCCPNSSALPAFQVIKAKEEYSILPTTSTTTNQGYYQPVEGVSGTNPQQQIARMYATAGRQDPEHPENPELGSRVPVPNALRPILEENPACYLPQPEDFIMAQKIADMGPVGPWATGKADWGSLGGLTGTRPVVDKYSITRYSEGEWRAHNKEIWDYTKTEQHRAYLIDWNGRQCLEQTQADVDRNQGYNTRRLNQREMGIMRWKCELERAIALAAEEISFMEEQRRRLKQAAAVLQMPESIAGECLERRTGRLDSELVRDEVEDELIKEVALCSEIRSIFSRTLKDVEMQLLEDHTAKQRLEYDWSDKRIAHELDALNYSLNTRSTILMFKPGAVTFPENQSTPEYWEHFTKETLLAGEATRQRSVALRGTLDAILMNSARDLRTQADRLELALNRKVACYEEVVKNLESELKQILLQLADVESLINALKAAIRKMDTPIKKVQTRLDNRLQRPRVENCRDPPHFGLVEEVNTIGDNVTVFQAQLGQAEASQEQMIIIRNVLEREIMLKKKTLEIDRDQIGAVRSHYPSATALSGH</sequence>
<feature type="signal peptide" evidence="6">
    <location>
        <begin position="1"/>
        <end position="23"/>
    </location>
</feature>
<dbReference type="GO" id="GO:0005930">
    <property type="term" value="C:axoneme"/>
    <property type="evidence" value="ECO:0007669"/>
    <property type="project" value="UniProtKB-SubCell"/>
</dbReference>
<organism evidence="7 8">
    <name type="scientific">Dendroctonus ponderosae</name>
    <name type="common">Mountain pine beetle</name>
    <dbReference type="NCBI Taxonomy" id="77166"/>
    <lineage>
        <taxon>Eukaryota</taxon>
        <taxon>Metazoa</taxon>
        <taxon>Ecdysozoa</taxon>
        <taxon>Arthropoda</taxon>
        <taxon>Hexapoda</taxon>
        <taxon>Insecta</taxon>
        <taxon>Pterygota</taxon>
        <taxon>Neoptera</taxon>
        <taxon>Endopterygota</taxon>
        <taxon>Coleoptera</taxon>
        <taxon>Polyphaga</taxon>
        <taxon>Cucujiformia</taxon>
        <taxon>Curculionidae</taxon>
        <taxon>Scolytinae</taxon>
        <taxon>Dendroctonus</taxon>
    </lineage>
</organism>
<protein>
    <recommendedName>
        <fullName evidence="4">Tektin</fullName>
    </recommendedName>
</protein>
<dbReference type="InterPro" id="IPR048256">
    <property type="entry name" value="Tektin-like"/>
</dbReference>
<keyword evidence="2" id="KW-0963">Cytoplasm</keyword>
<comment type="subcellular location">
    <subcellularLocation>
        <location evidence="4">Cytoplasm</location>
        <location evidence="4">Cytoskeleton</location>
        <location evidence="4">Cilium axoneme</location>
    </subcellularLocation>
</comment>
<evidence type="ECO:0000256" key="5">
    <source>
        <dbReference type="SAM" id="Coils"/>
    </source>
</evidence>
<dbReference type="InterPro" id="IPR000435">
    <property type="entry name" value="Tektins"/>
</dbReference>
<evidence type="ECO:0000256" key="4">
    <source>
        <dbReference type="RuleBase" id="RU367040"/>
    </source>
</evidence>
<gene>
    <name evidence="7" type="ORF">D910_09343</name>
</gene>
<keyword evidence="4" id="KW-0966">Cell projection</keyword>
<evidence type="ECO:0000256" key="3">
    <source>
        <dbReference type="ARBA" id="ARBA00023054"/>
    </source>
</evidence>
<proteinExistence type="inferred from homology"/>
<dbReference type="AlphaFoldDB" id="U4UPD2"/>
<accession>U4UPD2</accession>
<dbReference type="GO" id="GO:0005634">
    <property type="term" value="C:nucleus"/>
    <property type="evidence" value="ECO:0007669"/>
    <property type="project" value="TreeGrafter"/>
</dbReference>
<evidence type="ECO:0000313" key="7">
    <source>
        <dbReference type="EMBL" id="ERL92021.1"/>
    </source>
</evidence>
<keyword evidence="3 5" id="KW-0175">Coiled coil</keyword>
<dbReference type="GO" id="GO:0060271">
    <property type="term" value="P:cilium assembly"/>
    <property type="evidence" value="ECO:0007669"/>
    <property type="project" value="UniProtKB-UniRule"/>
</dbReference>
<dbReference type="GO" id="GO:0015630">
    <property type="term" value="C:microtubule cytoskeleton"/>
    <property type="evidence" value="ECO:0007669"/>
    <property type="project" value="UniProtKB-UniRule"/>
</dbReference>
<dbReference type="Proteomes" id="UP000030742">
    <property type="component" value="Unassembled WGS sequence"/>
</dbReference>
<dbReference type="PANTHER" id="PTHR19960:SF12">
    <property type="entry name" value="TEKTIN-4"/>
    <property type="match status" value="1"/>
</dbReference>
<dbReference type="STRING" id="77166.U4UPD2"/>
<evidence type="ECO:0000256" key="6">
    <source>
        <dbReference type="SAM" id="SignalP"/>
    </source>
</evidence>
<evidence type="ECO:0000256" key="1">
    <source>
        <dbReference type="ARBA" id="ARBA00007209"/>
    </source>
</evidence>
<evidence type="ECO:0000313" key="8">
    <source>
        <dbReference type="Proteomes" id="UP000030742"/>
    </source>
</evidence>
<dbReference type="Pfam" id="PF03148">
    <property type="entry name" value="Tektin"/>
    <property type="match status" value="1"/>
</dbReference>
<keyword evidence="4" id="KW-0969">Cilium</keyword>
<reference evidence="7 8" key="1">
    <citation type="journal article" date="2013" name="Genome Biol.">
        <title>Draft genome of the mountain pine beetle, Dendroctonus ponderosae Hopkins, a major forest pest.</title>
        <authorList>
            <person name="Keeling C.I."/>
            <person name="Yuen M.M."/>
            <person name="Liao N.Y."/>
            <person name="Docking T.R."/>
            <person name="Chan S.K."/>
            <person name="Taylor G.A."/>
            <person name="Palmquist D.L."/>
            <person name="Jackman S.D."/>
            <person name="Nguyen A."/>
            <person name="Li M."/>
            <person name="Henderson H."/>
            <person name="Janes J.K."/>
            <person name="Zhao Y."/>
            <person name="Pandoh P."/>
            <person name="Moore R."/>
            <person name="Sperling F.A."/>
            <person name="Huber D.P."/>
            <person name="Birol I."/>
            <person name="Jones S.J."/>
            <person name="Bohlmann J."/>
        </authorList>
    </citation>
    <scope>NUCLEOTIDE SEQUENCE</scope>
</reference>
<keyword evidence="6" id="KW-0732">Signal</keyword>
<dbReference type="PANTHER" id="PTHR19960">
    <property type="entry name" value="TEKTIN"/>
    <property type="match status" value="1"/>
</dbReference>
<dbReference type="GO" id="GO:0060294">
    <property type="term" value="P:cilium movement involved in cell motility"/>
    <property type="evidence" value="ECO:0007669"/>
    <property type="project" value="UniProtKB-UniRule"/>
</dbReference>
<feature type="coiled-coil region" evidence="5">
    <location>
        <begin position="435"/>
        <end position="476"/>
    </location>
</feature>
<keyword evidence="4" id="KW-0282">Flagellum</keyword>
<name>U4UPD2_DENPD</name>